<feature type="domain" description="Peptidase S26" evidence="1">
    <location>
        <begin position="17"/>
        <end position="180"/>
    </location>
</feature>
<dbReference type="Gene3D" id="2.10.109.10">
    <property type="entry name" value="Umud Fragment, subunit A"/>
    <property type="match status" value="1"/>
</dbReference>
<dbReference type="InterPro" id="IPR036286">
    <property type="entry name" value="LexA/Signal_pep-like_sf"/>
</dbReference>
<dbReference type="GO" id="GO:0006465">
    <property type="term" value="P:signal peptide processing"/>
    <property type="evidence" value="ECO:0007669"/>
    <property type="project" value="InterPro"/>
</dbReference>
<keyword evidence="3" id="KW-1185">Reference proteome</keyword>
<proteinExistence type="predicted"/>
<evidence type="ECO:0000313" key="3">
    <source>
        <dbReference type="Proteomes" id="UP000553980"/>
    </source>
</evidence>
<dbReference type="AlphaFoldDB" id="A0AB34YY63"/>
<evidence type="ECO:0000259" key="1">
    <source>
        <dbReference type="Pfam" id="PF10502"/>
    </source>
</evidence>
<organism evidence="2 3">
    <name type="scientific">Brucella pecoris</name>
    <dbReference type="NCBI Taxonomy" id="867683"/>
    <lineage>
        <taxon>Bacteria</taxon>
        <taxon>Pseudomonadati</taxon>
        <taxon>Pseudomonadota</taxon>
        <taxon>Alphaproteobacteria</taxon>
        <taxon>Hyphomicrobiales</taxon>
        <taxon>Brucellaceae</taxon>
        <taxon>Brucella/Ochrobactrum group</taxon>
        <taxon>Brucella</taxon>
    </lineage>
</organism>
<name>A0AB34YY63_9HYPH</name>
<sequence length="200" mass="21798">MVAASGISAMTARRMTLLAMLAGTVLIALPVWKPPAVRVIWNASASVPLGLYRIVSLDVSEDDRLDVTDLAVVMPSDDLAGFLDERRYLPKGLPLLKRVLALSGTTVCRNGAAITAYGMTYGQARERDGQGRPLPVWQGCRTLRTGEAFFMNWDSPDSFDSRYFGPLPLSTVVGRAIPLWTTDDPDPVADSFREPVSDEP</sequence>
<accession>A0AB34YY63</accession>
<dbReference type="Proteomes" id="UP000553980">
    <property type="component" value="Unassembled WGS sequence"/>
</dbReference>
<gene>
    <name evidence="2" type="ORF">GGQ79_004257</name>
</gene>
<dbReference type="GO" id="GO:0004252">
    <property type="term" value="F:serine-type endopeptidase activity"/>
    <property type="evidence" value="ECO:0007669"/>
    <property type="project" value="InterPro"/>
</dbReference>
<protein>
    <submittedName>
        <fullName evidence="2">Conjugative transfer signal peptidase TraF</fullName>
    </submittedName>
</protein>
<dbReference type="Pfam" id="PF10502">
    <property type="entry name" value="Peptidase_S26"/>
    <property type="match status" value="1"/>
</dbReference>
<dbReference type="EMBL" id="JACIEX010000012">
    <property type="protein sequence ID" value="MBB4095705.1"/>
    <property type="molecule type" value="Genomic_DNA"/>
</dbReference>
<dbReference type="SUPFAM" id="SSF51306">
    <property type="entry name" value="LexA/Signal peptidase"/>
    <property type="match status" value="1"/>
</dbReference>
<evidence type="ECO:0000313" key="2">
    <source>
        <dbReference type="EMBL" id="MBB4095705.1"/>
    </source>
</evidence>
<reference evidence="2 3" key="1">
    <citation type="submission" date="2020-08" db="EMBL/GenBank/DDBJ databases">
        <title>Genomic Encyclopedia of Type Strains, Phase IV (KMG-IV): sequencing the most valuable type-strain genomes for metagenomic binning, comparative biology and taxonomic classification.</title>
        <authorList>
            <person name="Goeker M."/>
        </authorList>
    </citation>
    <scope>NUCLEOTIDE SEQUENCE [LARGE SCALE GENOMIC DNA]</scope>
    <source>
        <strain evidence="2 3">DSM 23868</strain>
    </source>
</reference>
<comment type="caution">
    <text evidence="2">The sequence shown here is derived from an EMBL/GenBank/DDBJ whole genome shotgun (WGS) entry which is preliminary data.</text>
</comment>
<dbReference type="InterPro" id="IPR019533">
    <property type="entry name" value="Peptidase_S26"/>
</dbReference>